<comment type="similarity">
    <text evidence="1">Belongs to the replication factor A protein 1 family.</text>
</comment>
<evidence type="ECO:0000256" key="3">
    <source>
        <dbReference type="ARBA" id="ARBA00022771"/>
    </source>
</evidence>
<dbReference type="WBParaSite" id="SPAL_0001700300.1">
    <property type="protein sequence ID" value="SPAL_0001700300.1"/>
    <property type="gene ID" value="SPAL_0001700300"/>
</dbReference>
<dbReference type="FunFam" id="2.40.50.140:FF:000041">
    <property type="entry name" value="Replication protein A subunit"/>
    <property type="match status" value="1"/>
</dbReference>
<keyword evidence="3" id="KW-0863">Zinc-finger</keyword>
<dbReference type="GO" id="GO:0003677">
    <property type="term" value="F:DNA binding"/>
    <property type="evidence" value="ECO:0007669"/>
    <property type="project" value="UniProtKB-KW"/>
</dbReference>
<keyword evidence="8" id="KW-1185">Reference proteome</keyword>
<dbReference type="STRING" id="174720.A0A0N5CGM7"/>
<accession>A0A0N5CGM7</accession>
<dbReference type="PANTHER" id="PTHR47165">
    <property type="entry name" value="OS03G0429900 PROTEIN"/>
    <property type="match status" value="1"/>
</dbReference>
<keyword evidence="2" id="KW-0479">Metal-binding</keyword>
<dbReference type="Pfam" id="PF16900">
    <property type="entry name" value="REPA_OB_2"/>
    <property type="match status" value="1"/>
</dbReference>
<dbReference type="CDD" id="cd04476">
    <property type="entry name" value="RPA1_DBD_C"/>
    <property type="match status" value="1"/>
</dbReference>
<feature type="domain" description="Replication factor A C-terminal" evidence="6">
    <location>
        <begin position="449"/>
        <end position="594"/>
    </location>
</feature>
<dbReference type="AlphaFoldDB" id="A0A0N5CGM7"/>
<dbReference type="InterPro" id="IPR031657">
    <property type="entry name" value="REPA_OB_2"/>
</dbReference>
<dbReference type="Proteomes" id="UP000046392">
    <property type="component" value="Unplaced"/>
</dbReference>
<evidence type="ECO:0000313" key="8">
    <source>
        <dbReference type="Proteomes" id="UP000046392"/>
    </source>
</evidence>
<protein>
    <submittedName>
        <fullName evidence="9">Replication protein A subunit</fullName>
    </submittedName>
</protein>
<evidence type="ECO:0000259" key="7">
    <source>
        <dbReference type="Pfam" id="PF16900"/>
    </source>
</evidence>
<dbReference type="GO" id="GO:0008270">
    <property type="term" value="F:zinc ion binding"/>
    <property type="evidence" value="ECO:0007669"/>
    <property type="project" value="UniProtKB-KW"/>
</dbReference>
<dbReference type="Pfam" id="PF08646">
    <property type="entry name" value="Rep_fac-A_C"/>
    <property type="match status" value="1"/>
</dbReference>
<name>A0A0N5CGM7_STREA</name>
<dbReference type="InterPro" id="IPR012340">
    <property type="entry name" value="NA-bd_OB-fold"/>
</dbReference>
<reference evidence="9" key="1">
    <citation type="submission" date="2017-02" db="UniProtKB">
        <authorList>
            <consortium name="WormBaseParasite"/>
        </authorList>
    </citation>
    <scope>IDENTIFICATION</scope>
</reference>
<evidence type="ECO:0000256" key="4">
    <source>
        <dbReference type="ARBA" id="ARBA00022833"/>
    </source>
</evidence>
<dbReference type="InterPro" id="IPR013955">
    <property type="entry name" value="Rep_factor-A_C"/>
</dbReference>
<dbReference type="InterPro" id="IPR047192">
    <property type="entry name" value="Euk_RPA1_DBD_C"/>
</dbReference>
<dbReference type="SUPFAM" id="SSF50249">
    <property type="entry name" value="Nucleic acid-binding proteins"/>
    <property type="match status" value="4"/>
</dbReference>
<proteinExistence type="inferred from homology"/>
<dbReference type="CDD" id="cd04474">
    <property type="entry name" value="RPA1_DBD_A"/>
    <property type="match status" value="1"/>
</dbReference>
<organism evidence="8 9">
    <name type="scientific">Strongyloides papillosus</name>
    <name type="common">Intestinal threadworm</name>
    <dbReference type="NCBI Taxonomy" id="174720"/>
    <lineage>
        <taxon>Eukaryota</taxon>
        <taxon>Metazoa</taxon>
        <taxon>Ecdysozoa</taxon>
        <taxon>Nematoda</taxon>
        <taxon>Chromadorea</taxon>
        <taxon>Rhabditida</taxon>
        <taxon>Tylenchina</taxon>
        <taxon>Panagrolaimomorpha</taxon>
        <taxon>Strongyloidoidea</taxon>
        <taxon>Strongyloididae</taxon>
        <taxon>Strongyloides</taxon>
    </lineage>
</organism>
<evidence type="ECO:0000313" key="9">
    <source>
        <dbReference type="WBParaSite" id="SPAL_0001700300.1"/>
    </source>
</evidence>
<keyword evidence="4" id="KW-0862">Zinc</keyword>
<evidence type="ECO:0000256" key="5">
    <source>
        <dbReference type="ARBA" id="ARBA00023125"/>
    </source>
</evidence>
<keyword evidence="5" id="KW-0238">DNA-binding</keyword>
<dbReference type="Gene3D" id="2.40.50.140">
    <property type="entry name" value="Nucleic acid-binding proteins"/>
    <property type="match status" value="4"/>
</dbReference>
<evidence type="ECO:0000259" key="6">
    <source>
        <dbReference type="Pfam" id="PF08646"/>
    </source>
</evidence>
<sequence length="610" mass="69502">MSSTRTNKKEYELTRDFFKLLAENNADRLKPIVQIMKRYSYKDEFSIRLRLNDGAYFYGGVVLEDEAVRKFESNEMENSRSIIKILEFSSNTILKDNIKRKQLMIRDFELLVEDCPIIGKPKRYLGIPEERLALRNEKEEQGALRESNPQSLEREVSGIVDIVMSESSENDLFIVPILSISPHLIQWKIQGVVTDKTEPRNFNNPTGASKVFNFCITDMEGTEIKVSCFGDMVARLDGLIKVSSSYTIKGNNKAVKASDKRYNNTGHEYEITIRNDAVEVIKCEELVPLPPQKINRVSLSKIKIFPGSYVDIVAVVNNMEKAVDVYTGNGVVKRMNIYLIDESSSFVKLTIWGDYCDEFTEDMLHKPIILKGLEVNEFHGKYSLNFVYRSKIIQLNDVGIVKNMLNWYAKERYSIERNNNILPSSMAFGKNVTLHSAIANCLNDKEIRYFNVVGRISKFKKNLIYEACAQKGCLKKVFSQDGQYHCSKCNSTSNNFKYALMATFEISDHSGSHWVAMYDGVAEKLLKKTASEIVNTMEVDGELDGCNMVISSLIGTIHNFNVKCELKSYKEGVVPKWSVVDVKPVNLAKYAEYLRDVCESVGEFCFKNGT</sequence>
<dbReference type="PANTHER" id="PTHR47165:SF4">
    <property type="entry name" value="OS03G0429900 PROTEIN"/>
    <property type="match status" value="1"/>
</dbReference>
<evidence type="ECO:0000256" key="2">
    <source>
        <dbReference type="ARBA" id="ARBA00022723"/>
    </source>
</evidence>
<evidence type="ECO:0000256" key="1">
    <source>
        <dbReference type="ARBA" id="ARBA00005690"/>
    </source>
</evidence>
<feature type="domain" description="Replication protein A OB" evidence="7">
    <location>
        <begin position="307"/>
        <end position="390"/>
    </location>
</feature>